<dbReference type="RefSeq" id="WP_010420127.1">
    <property type="nucleotide sequence ID" value="NZ_MCRM02000015.1"/>
</dbReference>
<dbReference type="Proteomes" id="UP000094669">
    <property type="component" value="Unassembled WGS sequence"/>
</dbReference>
<organism evidence="2 3">
    <name type="scientific">Leptospira inadai serovar Lyme</name>
    <dbReference type="NCBI Taxonomy" id="293084"/>
    <lineage>
        <taxon>Bacteria</taxon>
        <taxon>Pseudomonadati</taxon>
        <taxon>Spirochaetota</taxon>
        <taxon>Spirochaetia</taxon>
        <taxon>Leptospirales</taxon>
        <taxon>Leptospiraceae</taxon>
        <taxon>Leptospira</taxon>
    </lineage>
</organism>
<dbReference type="Pfam" id="PF07238">
    <property type="entry name" value="PilZ"/>
    <property type="match status" value="1"/>
</dbReference>
<gene>
    <name evidence="2" type="ORF">BES34_014200</name>
</gene>
<reference evidence="2" key="1">
    <citation type="submission" date="2018-01" db="EMBL/GenBank/DDBJ databases">
        <title>Genomic characterization of Leptospira inadai serogroup Lyme isolated from captured rat in Brazil and comparative analysis with human reference strain.</title>
        <authorList>
            <person name="Moreno L.Z."/>
            <person name="Loureiro A.P."/>
            <person name="Miraglia F."/>
            <person name="Kremer F.S."/>
            <person name="Eslabao M.R."/>
            <person name="Dellagostin O.A."/>
            <person name="Lilenbaum W."/>
            <person name="Moreno A.M."/>
        </authorList>
    </citation>
    <scope>NUCLEOTIDE SEQUENCE [LARGE SCALE GENOMIC DNA]</scope>
    <source>
        <strain evidence="2">M34/99</strain>
    </source>
</reference>
<proteinExistence type="predicted"/>
<keyword evidence="3" id="KW-1185">Reference proteome</keyword>
<evidence type="ECO:0000259" key="1">
    <source>
        <dbReference type="Pfam" id="PF07238"/>
    </source>
</evidence>
<name>A0ABX4YGE4_9LEPT</name>
<sequence>MAEERRRRRRIVSKELLEYEVIAMNELGVCIGNVFDISECGVGILTEIESSKNQEIGFRISGTISGPFFEEIPFSGTIARKDEVITSNGIKRILGINFFEMIQLSERLLALSLTAKS</sequence>
<dbReference type="InterPro" id="IPR009875">
    <property type="entry name" value="PilZ_domain"/>
</dbReference>
<accession>A0ABX4YGE4</accession>
<feature type="domain" description="PilZ" evidence="1">
    <location>
        <begin position="4"/>
        <end position="109"/>
    </location>
</feature>
<evidence type="ECO:0000313" key="3">
    <source>
        <dbReference type="Proteomes" id="UP000094669"/>
    </source>
</evidence>
<protein>
    <submittedName>
        <fullName evidence="2">Pilus assembly protein PilZ</fullName>
    </submittedName>
</protein>
<evidence type="ECO:0000313" key="2">
    <source>
        <dbReference type="EMBL" id="PNV74334.1"/>
    </source>
</evidence>
<comment type="caution">
    <text evidence="2">The sequence shown here is derived from an EMBL/GenBank/DDBJ whole genome shotgun (WGS) entry which is preliminary data.</text>
</comment>
<dbReference type="EMBL" id="MCRM02000015">
    <property type="protein sequence ID" value="PNV74334.1"/>
    <property type="molecule type" value="Genomic_DNA"/>
</dbReference>